<reference evidence="2" key="1">
    <citation type="submission" date="2021-01" db="EMBL/GenBank/DDBJ databases">
        <authorList>
            <consortium name="Genoscope - CEA"/>
            <person name="William W."/>
        </authorList>
    </citation>
    <scope>NUCLEOTIDE SEQUENCE</scope>
</reference>
<feature type="transmembrane region" description="Helical" evidence="1">
    <location>
        <begin position="19"/>
        <end position="39"/>
    </location>
</feature>
<gene>
    <name evidence="2" type="ORF">DARMORV10_C01P26100.1</name>
</gene>
<evidence type="ECO:0000256" key="1">
    <source>
        <dbReference type="SAM" id="Phobius"/>
    </source>
</evidence>
<feature type="non-terminal residue" evidence="2">
    <location>
        <position position="1"/>
    </location>
</feature>
<feature type="non-terminal residue" evidence="2">
    <location>
        <position position="41"/>
    </location>
</feature>
<keyword evidence="1" id="KW-1133">Transmembrane helix</keyword>
<name>A0A816RIB0_BRANA</name>
<evidence type="ECO:0000313" key="2">
    <source>
        <dbReference type="EMBL" id="CAF2072873.1"/>
    </source>
</evidence>
<keyword evidence="1" id="KW-0812">Transmembrane</keyword>
<protein>
    <submittedName>
        <fullName evidence="2">(rape) hypothetical protein</fullName>
    </submittedName>
</protein>
<dbReference type="AlphaFoldDB" id="A0A816RIB0"/>
<proteinExistence type="predicted"/>
<organism evidence="2">
    <name type="scientific">Brassica napus</name>
    <name type="common">Rape</name>
    <dbReference type="NCBI Taxonomy" id="3708"/>
    <lineage>
        <taxon>Eukaryota</taxon>
        <taxon>Viridiplantae</taxon>
        <taxon>Streptophyta</taxon>
        <taxon>Embryophyta</taxon>
        <taxon>Tracheophyta</taxon>
        <taxon>Spermatophyta</taxon>
        <taxon>Magnoliopsida</taxon>
        <taxon>eudicotyledons</taxon>
        <taxon>Gunneridae</taxon>
        <taxon>Pentapetalae</taxon>
        <taxon>rosids</taxon>
        <taxon>malvids</taxon>
        <taxon>Brassicales</taxon>
        <taxon>Brassicaceae</taxon>
        <taxon>Brassiceae</taxon>
        <taxon>Brassica</taxon>
    </lineage>
</organism>
<sequence>VGVYILGCALYVLNMGPPVVTFLSFFQATAFFVSGFGYIRT</sequence>
<accession>A0A816RIB0</accession>
<dbReference type="Proteomes" id="UP001295469">
    <property type="component" value="Chromosome C01"/>
</dbReference>
<keyword evidence="1" id="KW-0472">Membrane</keyword>
<dbReference type="EMBL" id="HG994365">
    <property type="protein sequence ID" value="CAF2072873.1"/>
    <property type="molecule type" value="Genomic_DNA"/>
</dbReference>